<keyword evidence="7 10" id="KW-0238">DNA-binding</keyword>
<comment type="function">
    <text evidence="1 10">Core component of nucleosome. Nucleosomes wrap and compact DNA into chromatin, limiting DNA accessibility to the cellular machineries which require DNA as a template. Histones thereby play a central role in transcription regulation, DNA repair, DNA replication and chromosomal stability. DNA accessibility is regulated via a complex set of post-translational modifications of histones, also called histone code, and nucleosome remodeling.</text>
</comment>
<sequence length="105" mass="11894">VSGLGKGVHGNSAGGAKRNRKFIFIRDNIQEITRPAIRRLARRAGVMRMSSLLYEETRAVLRVFLASVIRDALTYMEHDSRKTIKGIDVLYALKRQGRAVYGFEQ</sequence>
<reference evidence="12" key="1">
    <citation type="submission" date="2017-03" db="EMBL/GenBank/DDBJ databases">
        <title>Phytopthora megakarya and P. palmivora, two closely related causual agents of cacao black pod achieved similar genome size and gene model numbers by different mechanisms.</title>
        <authorList>
            <person name="Ali S."/>
            <person name="Shao J."/>
            <person name="Larry D.J."/>
            <person name="Kronmiller B."/>
            <person name="Shen D."/>
            <person name="Strem M.D."/>
            <person name="Melnick R.L."/>
            <person name="Guiltinan M.J."/>
            <person name="Tyler B.M."/>
            <person name="Meinhardt L.W."/>
            <person name="Bailey B.A."/>
        </authorList>
    </citation>
    <scope>NUCLEOTIDE SEQUENCE [LARGE SCALE GENOMIC DNA]</scope>
    <source>
        <strain evidence="12">zdho120</strain>
    </source>
</reference>
<protein>
    <recommendedName>
        <fullName evidence="10">Histone H4</fullName>
    </recommendedName>
</protein>
<dbReference type="InterPro" id="IPR001951">
    <property type="entry name" value="Histone_H4"/>
</dbReference>
<comment type="subcellular location">
    <subcellularLocation>
        <location evidence="3">Chromosome</location>
    </subcellularLocation>
    <subcellularLocation>
        <location evidence="2">Nucleus</location>
    </subcellularLocation>
</comment>
<comment type="similarity">
    <text evidence="4 10">Belongs to the histone H4 family.</text>
</comment>
<keyword evidence="12" id="KW-1185">Reference proteome</keyword>
<dbReference type="InterPro" id="IPR009072">
    <property type="entry name" value="Histone-fold"/>
</dbReference>
<keyword evidence="6 10" id="KW-0158">Chromosome</keyword>
<dbReference type="EMBL" id="NBNE01009505">
    <property type="protein sequence ID" value="OWY98345.1"/>
    <property type="molecule type" value="Genomic_DNA"/>
</dbReference>
<dbReference type="Gene3D" id="1.10.20.10">
    <property type="entry name" value="Histone, subunit A"/>
    <property type="match status" value="1"/>
</dbReference>
<proteinExistence type="inferred from homology"/>
<evidence type="ECO:0000313" key="11">
    <source>
        <dbReference type="EMBL" id="OWY98345.1"/>
    </source>
</evidence>
<dbReference type="GO" id="GO:0005634">
    <property type="term" value="C:nucleus"/>
    <property type="evidence" value="ECO:0007669"/>
    <property type="project" value="UniProtKB-SubCell"/>
</dbReference>
<evidence type="ECO:0000256" key="10">
    <source>
        <dbReference type="RuleBase" id="RU000528"/>
    </source>
</evidence>
<comment type="subunit">
    <text evidence="5 10">The nucleosome is a histone octamer containing two molecules each of H2A, H2B, H3 and H4 assembled in one H3-H4 heterotetramer and two H2A-H2B heterodimers. The octamer wraps approximately 147 bp of DNA.</text>
</comment>
<gene>
    <name evidence="11" type="ORF">PHMEG_00030910</name>
</gene>
<dbReference type="Proteomes" id="UP000198211">
    <property type="component" value="Unassembled WGS sequence"/>
</dbReference>
<dbReference type="GO" id="GO:0046982">
    <property type="term" value="F:protein heterodimerization activity"/>
    <property type="evidence" value="ECO:0007669"/>
    <property type="project" value="InterPro"/>
</dbReference>
<dbReference type="GO" id="GO:0000786">
    <property type="term" value="C:nucleosome"/>
    <property type="evidence" value="ECO:0007669"/>
    <property type="project" value="UniProtKB-KW"/>
</dbReference>
<feature type="non-terminal residue" evidence="11">
    <location>
        <position position="1"/>
    </location>
</feature>
<accession>A0A225UXU5</accession>
<dbReference type="STRING" id="4795.A0A225UXU5"/>
<evidence type="ECO:0000256" key="6">
    <source>
        <dbReference type="ARBA" id="ARBA00022454"/>
    </source>
</evidence>
<dbReference type="AlphaFoldDB" id="A0A225UXU5"/>
<evidence type="ECO:0000256" key="8">
    <source>
        <dbReference type="ARBA" id="ARBA00023242"/>
    </source>
</evidence>
<name>A0A225UXU5_9STRA</name>
<dbReference type="GO" id="GO:0003677">
    <property type="term" value="F:DNA binding"/>
    <property type="evidence" value="ECO:0007669"/>
    <property type="project" value="UniProtKB-KW"/>
</dbReference>
<evidence type="ECO:0000256" key="7">
    <source>
        <dbReference type="ARBA" id="ARBA00023125"/>
    </source>
</evidence>
<evidence type="ECO:0000256" key="3">
    <source>
        <dbReference type="ARBA" id="ARBA00004286"/>
    </source>
</evidence>
<organism evidence="11 12">
    <name type="scientific">Phytophthora megakarya</name>
    <dbReference type="NCBI Taxonomy" id="4795"/>
    <lineage>
        <taxon>Eukaryota</taxon>
        <taxon>Sar</taxon>
        <taxon>Stramenopiles</taxon>
        <taxon>Oomycota</taxon>
        <taxon>Peronosporomycetes</taxon>
        <taxon>Peronosporales</taxon>
        <taxon>Peronosporaceae</taxon>
        <taxon>Phytophthora</taxon>
    </lineage>
</organism>
<dbReference type="SMART" id="SM00417">
    <property type="entry name" value="H4"/>
    <property type="match status" value="1"/>
</dbReference>
<keyword evidence="8 10" id="KW-0539">Nucleus</keyword>
<dbReference type="FunFam" id="1.10.20.10:FF:000012">
    <property type="entry name" value="Histone H4"/>
    <property type="match status" value="1"/>
</dbReference>
<dbReference type="SUPFAM" id="SSF47113">
    <property type="entry name" value="Histone-fold"/>
    <property type="match status" value="1"/>
</dbReference>
<dbReference type="GO" id="GO:0030527">
    <property type="term" value="F:structural constituent of chromatin"/>
    <property type="evidence" value="ECO:0007669"/>
    <property type="project" value="InterPro"/>
</dbReference>
<evidence type="ECO:0000256" key="4">
    <source>
        <dbReference type="ARBA" id="ARBA00006564"/>
    </source>
</evidence>
<evidence type="ECO:0000256" key="2">
    <source>
        <dbReference type="ARBA" id="ARBA00004123"/>
    </source>
</evidence>
<dbReference type="PRINTS" id="PR00623">
    <property type="entry name" value="HISTONEH4"/>
</dbReference>
<dbReference type="CDD" id="cd22912">
    <property type="entry name" value="HFD_H4"/>
    <property type="match status" value="1"/>
</dbReference>
<comment type="caution">
    <text evidence="11">The sequence shown here is derived from an EMBL/GenBank/DDBJ whole genome shotgun (WGS) entry which is preliminary data.</text>
</comment>
<keyword evidence="9 10" id="KW-0544">Nucleosome core</keyword>
<evidence type="ECO:0000256" key="9">
    <source>
        <dbReference type="ARBA" id="ARBA00023269"/>
    </source>
</evidence>
<dbReference type="PANTHER" id="PTHR10484">
    <property type="entry name" value="HISTONE H4"/>
    <property type="match status" value="1"/>
</dbReference>
<evidence type="ECO:0000313" key="12">
    <source>
        <dbReference type="Proteomes" id="UP000198211"/>
    </source>
</evidence>
<evidence type="ECO:0000256" key="5">
    <source>
        <dbReference type="ARBA" id="ARBA00011538"/>
    </source>
</evidence>
<dbReference type="OrthoDB" id="2532770at2759"/>
<evidence type="ECO:0000256" key="1">
    <source>
        <dbReference type="ARBA" id="ARBA00002001"/>
    </source>
</evidence>